<protein>
    <recommendedName>
        <fullName evidence="4">Ferric oxidoreductase domain-containing protein</fullName>
    </recommendedName>
</protein>
<evidence type="ECO:0008006" key="4">
    <source>
        <dbReference type="Google" id="ProtNLM"/>
    </source>
</evidence>
<dbReference type="Proteomes" id="UP000663671">
    <property type="component" value="Chromosome 3"/>
</dbReference>
<dbReference type="EMBL" id="CP069115">
    <property type="protein sequence ID" value="QSS65039.1"/>
    <property type="molecule type" value="Genomic_DNA"/>
</dbReference>
<keyword evidence="1" id="KW-0472">Membrane</keyword>
<sequence length="221" mass="24840">MDTVTIYSIVAGGILVTLTLIRVICSLKSRLNTISMLISKHLAYPYLIKRHRLFGPWTRANVLLYIVYGVVTIFFIAFRVPSASEAARRAGALSLVNMGVTFIATHLSFLADGLGISLKICRRIHRAAGWTAGVLLTLHIILHTPVQRAELSFRNHSNLFGFIFLIFLYRNRIFSSQLSPRALVTCEKDDPSDKDAQVEGKPIKIHVTLPRPLQVMERDQK</sequence>
<feature type="transmembrane region" description="Helical" evidence="1">
    <location>
        <begin position="92"/>
        <end position="115"/>
    </location>
</feature>
<gene>
    <name evidence="2" type="ORF">I7I51_05880</name>
</gene>
<feature type="transmembrane region" description="Helical" evidence="1">
    <location>
        <begin position="6"/>
        <end position="25"/>
    </location>
</feature>
<dbReference type="VEuPathDB" id="FungiDB:I7I51_05880"/>
<feature type="transmembrane region" description="Helical" evidence="1">
    <location>
        <begin position="127"/>
        <end position="146"/>
    </location>
</feature>
<evidence type="ECO:0000256" key="1">
    <source>
        <dbReference type="SAM" id="Phobius"/>
    </source>
</evidence>
<proteinExistence type="predicted"/>
<dbReference type="AlphaFoldDB" id="A0A8A1MGH7"/>
<keyword evidence="1" id="KW-1133">Transmembrane helix</keyword>
<evidence type="ECO:0000313" key="3">
    <source>
        <dbReference type="Proteomes" id="UP000663671"/>
    </source>
</evidence>
<accession>A0A8A1MGH7</accession>
<evidence type="ECO:0000313" key="2">
    <source>
        <dbReference type="EMBL" id="QSS65039.1"/>
    </source>
</evidence>
<feature type="transmembrane region" description="Helical" evidence="1">
    <location>
        <begin position="62"/>
        <end position="80"/>
    </location>
</feature>
<name>A0A8A1MGH7_AJECA</name>
<organism evidence="2 3">
    <name type="scientific">Ajellomyces capsulatus</name>
    <name type="common">Darling's disease fungus</name>
    <name type="synonym">Histoplasma capsulatum</name>
    <dbReference type="NCBI Taxonomy" id="5037"/>
    <lineage>
        <taxon>Eukaryota</taxon>
        <taxon>Fungi</taxon>
        <taxon>Dikarya</taxon>
        <taxon>Ascomycota</taxon>
        <taxon>Pezizomycotina</taxon>
        <taxon>Eurotiomycetes</taxon>
        <taxon>Eurotiomycetidae</taxon>
        <taxon>Onygenales</taxon>
        <taxon>Ajellomycetaceae</taxon>
        <taxon>Histoplasma</taxon>
    </lineage>
</organism>
<reference evidence="2" key="1">
    <citation type="submission" date="2021-01" db="EMBL/GenBank/DDBJ databases">
        <title>Chromosome-level genome assembly of a human fungal pathogen reveals clustering of transcriptionally co-regulated genes.</title>
        <authorList>
            <person name="Voorhies M."/>
            <person name="Cohen S."/>
            <person name="Shea T.P."/>
            <person name="Petrus S."/>
            <person name="Munoz J.F."/>
            <person name="Poplawski S."/>
            <person name="Goldman W.E."/>
            <person name="Michael T."/>
            <person name="Cuomo C.A."/>
            <person name="Sil A."/>
            <person name="Beyhan S."/>
        </authorList>
    </citation>
    <scope>NUCLEOTIDE SEQUENCE</scope>
    <source>
        <strain evidence="2">WU24</strain>
    </source>
</reference>
<dbReference type="OrthoDB" id="4206807at2759"/>
<keyword evidence="1" id="KW-0812">Transmembrane</keyword>
<feature type="transmembrane region" description="Helical" evidence="1">
    <location>
        <begin position="152"/>
        <end position="169"/>
    </location>
</feature>